<dbReference type="CDD" id="cd08330">
    <property type="entry name" value="CARD_ASC_NALP1"/>
    <property type="match status" value="1"/>
</dbReference>
<keyword evidence="10" id="KW-1185">Reference proteome</keyword>
<evidence type="ECO:0000313" key="9">
    <source>
        <dbReference type="EMBL" id="KAG7314435.1"/>
    </source>
</evidence>
<accession>A0A9D3S8N0</accession>
<evidence type="ECO:0000256" key="4">
    <source>
        <dbReference type="ARBA" id="ARBA00022859"/>
    </source>
</evidence>
<dbReference type="InterPro" id="IPR001315">
    <property type="entry name" value="CARD"/>
</dbReference>
<evidence type="ECO:0000256" key="3">
    <source>
        <dbReference type="ARBA" id="ARBA00022588"/>
    </source>
</evidence>
<keyword evidence="3" id="KW-0399">Innate immunity</keyword>
<dbReference type="GO" id="GO:0006954">
    <property type="term" value="P:inflammatory response"/>
    <property type="evidence" value="ECO:0007669"/>
    <property type="project" value="UniProtKB-KW"/>
</dbReference>
<keyword evidence="2" id="KW-0963">Cytoplasm</keyword>
<keyword evidence="4" id="KW-0391">Immunity</keyword>
<dbReference type="GO" id="GO:0005829">
    <property type="term" value="C:cytosol"/>
    <property type="evidence" value="ECO:0007669"/>
    <property type="project" value="UniProtKB-SubCell"/>
</dbReference>
<dbReference type="FunFam" id="1.10.533.10:FF:000013">
    <property type="entry name" value="Apoptosis-associated speck-like protein containing a CARD"/>
    <property type="match status" value="1"/>
</dbReference>
<dbReference type="InterPro" id="IPR033516">
    <property type="entry name" value="CARD8/ASC/NALP1_CARD"/>
</dbReference>
<dbReference type="SUPFAM" id="SSF47986">
    <property type="entry name" value="DEATH domain"/>
    <property type="match status" value="1"/>
</dbReference>
<dbReference type="PROSITE" id="PS50209">
    <property type="entry name" value="CARD"/>
    <property type="match status" value="1"/>
</dbReference>
<evidence type="ECO:0000256" key="2">
    <source>
        <dbReference type="ARBA" id="ARBA00022490"/>
    </source>
</evidence>
<organism evidence="9 10">
    <name type="scientific">Hemibagrus wyckioides</name>
    <dbReference type="NCBI Taxonomy" id="337641"/>
    <lineage>
        <taxon>Eukaryota</taxon>
        <taxon>Metazoa</taxon>
        <taxon>Chordata</taxon>
        <taxon>Craniata</taxon>
        <taxon>Vertebrata</taxon>
        <taxon>Euteleostomi</taxon>
        <taxon>Actinopterygii</taxon>
        <taxon>Neopterygii</taxon>
        <taxon>Teleostei</taxon>
        <taxon>Ostariophysi</taxon>
        <taxon>Siluriformes</taxon>
        <taxon>Bagridae</taxon>
        <taxon>Hemibagrus</taxon>
    </lineage>
</organism>
<keyword evidence="5" id="KW-0395">Inflammatory response</keyword>
<dbReference type="Gene3D" id="1.10.533.10">
    <property type="entry name" value="Death Domain, Fas"/>
    <property type="match status" value="1"/>
</dbReference>
<name>A0A9D3S8N0_9TELE</name>
<dbReference type="InterPro" id="IPR011029">
    <property type="entry name" value="DEATH-like_dom_sf"/>
</dbReference>
<evidence type="ECO:0000259" key="7">
    <source>
        <dbReference type="PROSITE" id="PS50209"/>
    </source>
</evidence>
<feature type="compositionally biased region" description="Polar residues" evidence="6">
    <location>
        <begin position="37"/>
        <end position="53"/>
    </location>
</feature>
<dbReference type="PROSITE" id="PS51830">
    <property type="entry name" value="FIIND"/>
    <property type="match status" value="1"/>
</dbReference>
<dbReference type="InterPro" id="IPR051249">
    <property type="entry name" value="NLRP_Inflammasome"/>
</dbReference>
<evidence type="ECO:0000256" key="5">
    <source>
        <dbReference type="ARBA" id="ARBA00023198"/>
    </source>
</evidence>
<dbReference type="Pfam" id="PF23679">
    <property type="entry name" value="UPA-FIIND"/>
    <property type="match status" value="1"/>
</dbReference>
<dbReference type="EMBL" id="JAHKSW010000028">
    <property type="protein sequence ID" value="KAG7314435.1"/>
    <property type="molecule type" value="Genomic_DNA"/>
</dbReference>
<dbReference type="Pfam" id="PF13553">
    <property type="entry name" value="FIIND"/>
    <property type="match status" value="1"/>
</dbReference>
<feature type="domain" description="FIIND" evidence="8">
    <location>
        <begin position="52"/>
        <end position="322"/>
    </location>
</feature>
<gene>
    <name evidence="9" type="ORF">KOW79_021738</name>
</gene>
<protein>
    <submittedName>
        <fullName evidence="9">Uncharacterized protein</fullName>
    </submittedName>
</protein>
<dbReference type="Proteomes" id="UP000824219">
    <property type="component" value="Linkage Group LG28"/>
</dbReference>
<dbReference type="GO" id="GO:0042981">
    <property type="term" value="P:regulation of apoptotic process"/>
    <property type="evidence" value="ECO:0007669"/>
    <property type="project" value="InterPro"/>
</dbReference>
<reference evidence="9 10" key="1">
    <citation type="submission" date="2021-06" db="EMBL/GenBank/DDBJ databases">
        <title>Chromosome-level genome assembly of the red-tail catfish (Hemibagrus wyckioides).</title>
        <authorList>
            <person name="Shao F."/>
        </authorList>
    </citation>
    <scope>NUCLEOTIDE SEQUENCE [LARGE SCALE GENOMIC DNA]</scope>
    <source>
        <strain evidence="9">EC202008001</strain>
        <tissue evidence="9">Blood</tissue>
    </source>
</reference>
<dbReference type="InterPro" id="IPR025307">
    <property type="entry name" value="FIIND_dom"/>
</dbReference>
<feature type="domain" description="CARD" evidence="7">
    <location>
        <begin position="324"/>
        <end position="413"/>
    </location>
</feature>
<evidence type="ECO:0000259" key="8">
    <source>
        <dbReference type="PROSITE" id="PS51830"/>
    </source>
</evidence>
<dbReference type="AlphaFoldDB" id="A0A9D3S8N0"/>
<dbReference type="OrthoDB" id="8891580at2759"/>
<sequence>MACAKVSPDRLKGPRPQFPGSSHHYLSGLPKHDSDSPELSSDSYESISDCTSSDSEDQREPGAVQAVARGFRTFRLHAGQFKCRFTDLVFDMKGERKVMRKVVSWDSSVLDGLRHMEPAGPLYSIECHKGSIRRLHLPHCETHTDVKLTVAHVTGGNVEVLQPLKVTKTHVIIEVQNLSLFGLLKTLLLPAYPITAQVLLFFEKSLNKLHIHLLPGNVPVQEVQKRHENIRYITTSSKCVLTPGKKYRSCCKTTDREYVSQPEDEKFECDYGPNYHPTFEVFLNTGVTKVTLSLLDENGLVVWKPRDVKLTGMVALGAIFTISKDSFGADFVDKYKADLIQRVPSVMEIADCIKSKEFTSEMYNKIHAEATPQDKMRELYKYLNSAGRAAKAEFYHILREKHCDLVTELETGSGLD</sequence>
<evidence type="ECO:0000313" key="10">
    <source>
        <dbReference type="Proteomes" id="UP000824219"/>
    </source>
</evidence>
<evidence type="ECO:0000256" key="6">
    <source>
        <dbReference type="SAM" id="MobiDB-lite"/>
    </source>
</evidence>
<dbReference type="GO" id="GO:0045087">
    <property type="term" value="P:innate immune response"/>
    <property type="evidence" value="ECO:0007669"/>
    <property type="project" value="UniProtKB-KW"/>
</dbReference>
<dbReference type="PANTHER" id="PTHR46985:SF2">
    <property type="entry name" value="APOPTOSIS-ASSOCIATED SPECK-LIKE PROTEIN CONTAINING A CARD"/>
    <property type="match status" value="1"/>
</dbReference>
<comment type="subcellular location">
    <subcellularLocation>
        <location evidence="1">Cytoplasm</location>
        <location evidence="1">Cytosol</location>
    </subcellularLocation>
</comment>
<comment type="caution">
    <text evidence="9">The sequence shown here is derived from an EMBL/GenBank/DDBJ whole genome shotgun (WGS) entry which is preliminary data.</text>
</comment>
<dbReference type="PANTHER" id="PTHR46985">
    <property type="entry name" value="NACHT, LRR AND PYD DOMAINS-CONTAINING PROTEIN 1"/>
    <property type="match status" value="1"/>
</dbReference>
<evidence type="ECO:0000256" key="1">
    <source>
        <dbReference type="ARBA" id="ARBA00004514"/>
    </source>
</evidence>
<dbReference type="Pfam" id="PF00619">
    <property type="entry name" value="CARD"/>
    <property type="match status" value="1"/>
</dbReference>
<proteinExistence type="predicted"/>
<feature type="region of interest" description="Disordered" evidence="6">
    <location>
        <begin position="1"/>
        <end position="63"/>
    </location>
</feature>